<dbReference type="SUPFAM" id="SSF52540">
    <property type="entry name" value="P-loop containing nucleoside triphosphate hydrolases"/>
    <property type="match status" value="1"/>
</dbReference>
<dbReference type="eggNOG" id="COG3551">
    <property type="taxonomic scope" value="Bacteria"/>
</dbReference>
<dbReference type="InterPro" id="IPR014556">
    <property type="entry name" value="UCP029407"/>
</dbReference>
<organism evidence="1 2">
    <name type="scientific">Nitrococcus mobilis Nb-231</name>
    <dbReference type="NCBI Taxonomy" id="314278"/>
    <lineage>
        <taxon>Bacteria</taxon>
        <taxon>Pseudomonadati</taxon>
        <taxon>Pseudomonadota</taxon>
        <taxon>Gammaproteobacteria</taxon>
        <taxon>Chromatiales</taxon>
        <taxon>Ectothiorhodospiraceae</taxon>
        <taxon>Nitrococcus</taxon>
    </lineage>
</organism>
<evidence type="ECO:0000313" key="1">
    <source>
        <dbReference type="EMBL" id="EAR22063.1"/>
    </source>
</evidence>
<dbReference type="STRING" id="314278.NB231_04120"/>
<dbReference type="InterPro" id="IPR027417">
    <property type="entry name" value="P-loop_NTPase"/>
</dbReference>
<dbReference type="Gene3D" id="3.40.50.300">
    <property type="entry name" value="P-loop containing nucleotide triphosphate hydrolases"/>
    <property type="match status" value="1"/>
</dbReference>
<gene>
    <name evidence="1" type="ORF">NB231_04120</name>
</gene>
<dbReference type="EMBL" id="AAOF01000004">
    <property type="protein sequence ID" value="EAR22063.1"/>
    <property type="molecule type" value="Genomic_DNA"/>
</dbReference>
<proteinExistence type="predicted"/>
<keyword evidence="2" id="KW-1185">Reference proteome</keyword>
<name>A4BPQ8_9GAMM</name>
<dbReference type="PIRSF" id="PIRSF029407">
    <property type="entry name" value="UCP029407"/>
    <property type="match status" value="1"/>
</dbReference>
<comment type="caution">
    <text evidence="1">The sequence shown here is derived from an EMBL/GenBank/DDBJ whole genome shotgun (WGS) entry which is preliminary data.</text>
</comment>
<sequence length="319" mass="36346">MSRNTAIVVLGAGRSGTSALTRGVQALGVDLGNRLRRGRGKNPTGFFEDRDLLALNKRLKRALGITGESVRLIPPSQWDNPKVRLLRRRAMQTIERRFGASRLWGFKYARTLRMLPFWEAVLRELDIEVRYVVALRNPLSVARSRAQLDPQRGVQVKSDLEWLVNVVPYFRTVAQRSFVVVDYDAMIADPVAQLERAARCLRIALTAQTQAAIKAFATDFLVLGLRHSQFTIEDLEANQAVDPLVRDAYRWLHQLAHDEIASDSGALWEDWQRIEQALAARAPVLEYIDTLLDDLRRAKRDPRGPMQALPQLLRYMRGR</sequence>
<evidence type="ECO:0000313" key="2">
    <source>
        <dbReference type="Proteomes" id="UP000003374"/>
    </source>
</evidence>
<dbReference type="AlphaFoldDB" id="A4BPQ8"/>
<dbReference type="Proteomes" id="UP000003374">
    <property type="component" value="Unassembled WGS sequence"/>
</dbReference>
<dbReference type="HOGENOM" id="CLU_032716_1_0_6"/>
<reference evidence="1 2" key="1">
    <citation type="submission" date="2006-02" db="EMBL/GenBank/DDBJ databases">
        <authorList>
            <person name="Waterbury J."/>
            <person name="Ferriera S."/>
            <person name="Johnson J."/>
            <person name="Kravitz S."/>
            <person name="Halpern A."/>
            <person name="Remington K."/>
            <person name="Beeson K."/>
            <person name="Tran B."/>
            <person name="Rogers Y.-H."/>
            <person name="Friedman R."/>
            <person name="Venter J.C."/>
        </authorList>
    </citation>
    <scope>NUCLEOTIDE SEQUENCE [LARGE SCALE GENOMIC DNA]</scope>
    <source>
        <strain evidence="1 2">Nb-231</strain>
    </source>
</reference>
<protein>
    <recommendedName>
        <fullName evidence="3">Sulfotransferase family protein</fullName>
    </recommendedName>
</protein>
<evidence type="ECO:0008006" key="3">
    <source>
        <dbReference type="Google" id="ProtNLM"/>
    </source>
</evidence>
<accession>A4BPQ8</accession>